<sequence length="311" mass="33801">MKPRTPPRMPTNRKREGSVTLEAALVMPVFMLAILFLIYLVQAATISMALHGAVSQTARQAASAWYPISAGLDKARASPIYQKSQQWSDALAGIGETLGRYGQFLPAPIGDWAKQAADGDWNPEQIAARQAFRQILLRTADPTVLRSDRLEVSSVTLPAADDLAQAYLTVQAEYRLPFQVPFIGRTLILRESASERAWIGGLPSRSMLDDGEGKPSALSFVSLEPNPVRRGRKATLTLRAEPGATVDLTVLYKSGASQAKHLGLATADASGLVSWTWHVSGNTTIGTWSWEARTGSDSPWRQTFEVAGKEP</sequence>
<feature type="transmembrane region" description="Helical" evidence="1">
    <location>
        <begin position="21"/>
        <end position="41"/>
    </location>
</feature>
<evidence type="ECO:0000259" key="2">
    <source>
        <dbReference type="Pfam" id="PF07811"/>
    </source>
</evidence>
<dbReference type="InterPro" id="IPR012495">
    <property type="entry name" value="TadE-like_dom"/>
</dbReference>
<keyword evidence="1" id="KW-1133">Transmembrane helix</keyword>
<keyword evidence="1" id="KW-0812">Transmembrane</keyword>
<reference evidence="3 4" key="1">
    <citation type="submission" date="2020-08" db="EMBL/GenBank/DDBJ databases">
        <title>Cohnella phylogeny.</title>
        <authorList>
            <person name="Dunlap C."/>
        </authorList>
    </citation>
    <scope>NUCLEOTIDE SEQUENCE [LARGE SCALE GENOMIC DNA]</scope>
    <source>
        <strain evidence="3 4">DSM 28246</strain>
    </source>
</reference>
<keyword evidence="1" id="KW-0472">Membrane</keyword>
<keyword evidence="4" id="KW-1185">Reference proteome</keyword>
<comment type="caution">
    <text evidence="3">The sequence shown here is derived from an EMBL/GenBank/DDBJ whole genome shotgun (WGS) entry which is preliminary data.</text>
</comment>
<evidence type="ECO:0000256" key="1">
    <source>
        <dbReference type="SAM" id="Phobius"/>
    </source>
</evidence>
<accession>A0A7X0VJJ5</accession>
<dbReference type="Pfam" id="PF07811">
    <property type="entry name" value="TadE"/>
    <property type="match status" value="1"/>
</dbReference>
<dbReference type="AlphaFoldDB" id="A0A7X0VJJ5"/>
<protein>
    <submittedName>
        <fullName evidence="3">Pilus assembly protein</fullName>
    </submittedName>
</protein>
<evidence type="ECO:0000313" key="4">
    <source>
        <dbReference type="Proteomes" id="UP000547209"/>
    </source>
</evidence>
<dbReference type="EMBL" id="JACJVP010000055">
    <property type="protein sequence ID" value="MBB6674784.1"/>
    <property type="molecule type" value="Genomic_DNA"/>
</dbReference>
<gene>
    <name evidence="3" type="ORF">H7C19_29305</name>
</gene>
<organism evidence="3 4">
    <name type="scientific">Cohnella nanjingensis</name>
    <dbReference type="NCBI Taxonomy" id="1387779"/>
    <lineage>
        <taxon>Bacteria</taxon>
        <taxon>Bacillati</taxon>
        <taxon>Bacillota</taxon>
        <taxon>Bacilli</taxon>
        <taxon>Bacillales</taxon>
        <taxon>Paenibacillaceae</taxon>
        <taxon>Cohnella</taxon>
    </lineage>
</organism>
<proteinExistence type="predicted"/>
<name>A0A7X0VJJ5_9BACL</name>
<feature type="domain" description="TadE-like" evidence="2">
    <location>
        <begin position="17"/>
        <end position="59"/>
    </location>
</feature>
<dbReference type="Proteomes" id="UP000547209">
    <property type="component" value="Unassembled WGS sequence"/>
</dbReference>
<evidence type="ECO:0000313" key="3">
    <source>
        <dbReference type="EMBL" id="MBB6674784.1"/>
    </source>
</evidence>